<gene>
    <name evidence="4" type="ORF">CYME_CMQ144C</name>
</gene>
<evidence type="ECO:0000256" key="2">
    <source>
        <dbReference type="ARBA" id="ARBA00023242"/>
    </source>
</evidence>
<dbReference type="KEGG" id="cme:CYME_CMQ144C"/>
<dbReference type="RefSeq" id="XP_005538085.1">
    <property type="nucleotide sequence ID" value="XM_005538028.1"/>
</dbReference>
<evidence type="ECO:0000259" key="3">
    <source>
        <dbReference type="Pfam" id="PF02847"/>
    </source>
</evidence>
<dbReference type="GO" id="GO:0005730">
    <property type="term" value="C:nucleolus"/>
    <property type="evidence" value="ECO:0007669"/>
    <property type="project" value="TreeGrafter"/>
</dbReference>
<dbReference type="InterPro" id="IPR050781">
    <property type="entry name" value="CWC22_splicing_factor"/>
</dbReference>
<dbReference type="PANTHER" id="PTHR18034">
    <property type="entry name" value="CELL CYCLE CONTROL PROTEIN CWF22-RELATED"/>
    <property type="match status" value="1"/>
</dbReference>
<dbReference type="AlphaFoldDB" id="M1VAD5"/>
<dbReference type="Pfam" id="PF02847">
    <property type="entry name" value="MA3"/>
    <property type="match status" value="1"/>
</dbReference>
<keyword evidence="5" id="KW-1185">Reference proteome</keyword>
<keyword evidence="2" id="KW-0539">Nucleus</keyword>
<dbReference type="GO" id="GO:0042274">
    <property type="term" value="P:ribosomal small subunit biogenesis"/>
    <property type="evidence" value="ECO:0007669"/>
    <property type="project" value="TreeGrafter"/>
</dbReference>
<accession>M1VAD5</accession>
<dbReference type="Proteomes" id="UP000007014">
    <property type="component" value="Chromosome 17"/>
</dbReference>
<organism evidence="4 5">
    <name type="scientific">Cyanidioschyzon merolae (strain NIES-3377 / 10D)</name>
    <name type="common">Unicellular red alga</name>
    <dbReference type="NCBI Taxonomy" id="280699"/>
    <lineage>
        <taxon>Eukaryota</taxon>
        <taxon>Rhodophyta</taxon>
        <taxon>Bangiophyceae</taxon>
        <taxon>Cyanidiales</taxon>
        <taxon>Cyanidiaceae</taxon>
        <taxon>Cyanidioschyzon</taxon>
    </lineage>
</organism>
<name>M1VAD5_CYAM1</name>
<dbReference type="InterPro" id="IPR003891">
    <property type="entry name" value="Initiation_fac_eIF4g_MI"/>
</dbReference>
<dbReference type="Gene3D" id="1.25.40.180">
    <property type="match status" value="1"/>
</dbReference>
<reference evidence="4 5" key="2">
    <citation type="journal article" date="2007" name="BMC Biol.">
        <title>A 100%-complete sequence reveals unusually simple genomic features in the hot-spring red alga Cyanidioschyzon merolae.</title>
        <authorList>
            <person name="Nozaki H."/>
            <person name="Takano H."/>
            <person name="Misumi O."/>
            <person name="Terasawa K."/>
            <person name="Matsuzaki M."/>
            <person name="Maruyama S."/>
            <person name="Nishida K."/>
            <person name="Yagisawa F."/>
            <person name="Yoshida Y."/>
            <person name="Fujiwara T."/>
            <person name="Takio S."/>
            <person name="Tamura K."/>
            <person name="Chung S.J."/>
            <person name="Nakamura S."/>
            <person name="Kuroiwa H."/>
            <person name="Tanaka K."/>
            <person name="Sato N."/>
            <person name="Kuroiwa T."/>
        </authorList>
    </citation>
    <scope>NUCLEOTIDE SEQUENCE [LARGE SCALE GENOMIC DNA]</scope>
    <source>
        <strain evidence="4 5">10D</strain>
    </source>
</reference>
<protein>
    <recommendedName>
        <fullName evidence="3">MI domain-containing protein</fullName>
    </recommendedName>
</protein>
<feature type="domain" description="MI" evidence="3">
    <location>
        <begin position="458"/>
        <end position="521"/>
    </location>
</feature>
<dbReference type="EMBL" id="AP006499">
    <property type="protein sequence ID" value="BAM82049.1"/>
    <property type="molecule type" value="Genomic_DNA"/>
</dbReference>
<reference evidence="4 5" key="1">
    <citation type="journal article" date="2004" name="Nature">
        <title>Genome sequence of the ultrasmall unicellular red alga Cyanidioschyzon merolae 10D.</title>
        <authorList>
            <person name="Matsuzaki M."/>
            <person name="Misumi O."/>
            <person name="Shin-i T."/>
            <person name="Maruyama S."/>
            <person name="Takahara M."/>
            <person name="Miyagishima S."/>
            <person name="Mori T."/>
            <person name="Nishida K."/>
            <person name="Yagisawa F."/>
            <person name="Nishida K."/>
            <person name="Yoshida Y."/>
            <person name="Nishimura Y."/>
            <person name="Nakao S."/>
            <person name="Kobayashi T."/>
            <person name="Momoyama Y."/>
            <person name="Higashiyama T."/>
            <person name="Minoda A."/>
            <person name="Sano M."/>
            <person name="Nomoto H."/>
            <person name="Oishi K."/>
            <person name="Hayashi H."/>
            <person name="Ohta F."/>
            <person name="Nishizaka S."/>
            <person name="Haga S."/>
            <person name="Miura S."/>
            <person name="Morishita T."/>
            <person name="Kabeya Y."/>
            <person name="Terasawa K."/>
            <person name="Suzuki Y."/>
            <person name="Ishii Y."/>
            <person name="Asakawa S."/>
            <person name="Takano H."/>
            <person name="Ohta N."/>
            <person name="Kuroiwa H."/>
            <person name="Tanaka K."/>
            <person name="Shimizu N."/>
            <person name="Sugano S."/>
            <person name="Sato N."/>
            <person name="Nozaki H."/>
            <person name="Ogasawara N."/>
            <person name="Kohara Y."/>
            <person name="Kuroiwa T."/>
        </authorList>
    </citation>
    <scope>NUCLEOTIDE SEQUENCE [LARGE SCALE GENOMIC DNA]</scope>
    <source>
        <strain evidence="4 5">10D</strain>
    </source>
</reference>
<dbReference type="HOGENOM" id="CLU_464121_0_0_1"/>
<dbReference type="GO" id="GO:0003723">
    <property type="term" value="F:RNA binding"/>
    <property type="evidence" value="ECO:0007669"/>
    <property type="project" value="TreeGrafter"/>
</dbReference>
<evidence type="ECO:0000313" key="4">
    <source>
        <dbReference type="EMBL" id="BAM82049.1"/>
    </source>
</evidence>
<evidence type="ECO:0000256" key="1">
    <source>
        <dbReference type="ARBA" id="ARBA00004123"/>
    </source>
</evidence>
<dbReference type="GeneID" id="16996599"/>
<dbReference type="Gramene" id="CMQ144CT">
    <property type="protein sequence ID" value="CMQ144CT"/>
    <property type="gene ID" value="CMQ144C"/>
</dbReference>
<dbReference type="OrthoDB" id="10597010at2759"/>
<dbReference type="STRING" id="280699.M1VAD5"/>
<sequence length="588" mass="65561">MDEELSLQSRLKRKIEGFDRKFSRKRKSRGSPYAFPQTDLKTWEAAEFLSNDVDSLGVIIGPLLKSNNQKVKSMKSGAETSLSADAVDEDVAPQEGTATKLSSAREKGKTWTQNEIDSLVSQLSSILNRVSDTNLDLTCSKLYKYFSEIRHDPLGFVHLRDIFCTVLCSARMGRTFENSVAMENPKGQHEGVSTFNCAALCAVLIYLHCTVDASFVNCFFVKVTERLQNVGASGRLDLQNLLDALTPLCHLFLGGMIEWEVVFELAKSSVLNSGNAVGLVGMLHVTKLCGLHLRNSFPEKFAAFEAQLRSICRNMHETTSCGCERSSHFREFHEGCTVYMIETVIADVVRESRSQELSAQSALEPVPEALLWVHAKLGSSFVYEKRIRANATISKRPEVCDDASKESLVTDGGILWENSSLTRRASSKGTSGATELLESKDRISSLLDRNRIWSATGRSVVEILASSVNFIEAASRIYKLLSRSSRSASLYQALEAILQCYLNEKKTNEFYGHLLIELCSFYGRKALSPLRQVLRNTCPTAERSVDTSVVAEPTKIEKRVRLLVTFLNSHGLSDEKLFRDPKPMNSRK</sequence>
<comment type="subcellular location">
    <subcellularLocation>
        <location evidence="1">Nucleus</location>
    </subcellularLocation>
</comment>
<evidence type="ECO:0000313" key="5">
    <source>
        <dbReference type="Proteomes" id="UP000007014"/>
    </source>
</evidence>
<dbReference type="PANTHER" id="PTHR18034:SF4">
    <property type="entry name" value="NUCLEOLAR MIF4G DOMAIN-CONTAINING PROTEIN 1"/>
    <property type="match status" value="1"/>
</dbReference>
<proteinExistence type="predicted"/>